<keyword evidence="3" id="KW-1185">Reference proteome</keyword>
<organism evidence="2 3">
    <name type="scientific">Paraburkholderia dioscoreae</name>
    <dbReference type="NCBI Taxonomy" id="2604047"/>
    <lineage>
        <taxon>Bacteria</taxon>
        <taxon>Pseudomonadati</taxon>
        <taxon>Pseudomonadota</taxon>
        <taxon>Betaproteobacteria</taxon>
        <taxon>Burkholderiales</taxon>
        <taxon>Burkholderiaceae</taxon>
        <taxon>Paraburkholderia</taxon>
    </lineage>
</organism>
<sequence>MRSCLDDSVGQPDALIDEAPADGARGAQCWKSSRGAKHDRRPTHIGRFAALRYSYTIVRGGRDAPPRGKTHAGRASGGRSEAASASSDPYSKTEFYRMIPPRVDA</sequence>
<gene>
    <name evidence="2" type="ORF">PDMSB3_0483</name>
</gene>
<dbReference type="KEGG" id="pdio:PDMSB3_0483"/>
<proteinExistence type="predicted"/>
<evidence type="ECO:0000256" key="1">
    <source>
        <dbReference type="SAM" id="MobiDB-lite"/>
    </source>
</evidence>
<reference evidence="2 3" key="1">
    <citation type="submission" date="2019-08" db="EMBL/GenBank/DDBJ databases">
        <authorList>
            <person name="Herpell B J."/>
        </authorList>
    </citation>
    <scope>NUCLEOTIDE SEQUENCE [LARGE SCALE GENOMIC DNA]</scope>
    <source>
        <strain evidence="3">Msb3</strain>
    </source>
</reference>
<feature type="region of interest" description="Disordered" evidence="1">
    <location>
        <begin position="1"/>
        <end position="43"/>
    </location>
</feature>
<feature type="compositionally biased region" description="Low complexity" evidence="1">
    <location>
        <begin position="73"/>
        <end position="87"/>
    </location>
</feature>
<evidence type="ECO:0000313" key="3">
    <source>
        <dbReference type="Proteomes" id="UP000325811"/>
    </source>
</evidence>
<dbReference type="EMBL" id="LR699553">
    <property type="protein sequence ID" value="VVD26945.1"/>
    <property type="molecule type" value="Genomic_DNA"/>
</dbReference>
<name>A0A5Q4ZAC2_9BURK</name>
<dbReference type="AlphaFoldDB" id="A0A5Q4ZAC2"/>
<protein>
    <submittedName>
        <fullName evidence="2">Uncharacterized protein</fullName>
    </submittedName>
</protein>
<feature type="region of interest" description="Disordered" evidence="1">
    <location>
        <begin position="59"/>
        <end position="105"/>
    </location>
</feature>
<feature type="compositionally biased region" description="Basic residues" evidence="1">
    <location>
        <begin position="34"/>
        <end position="43"/>
    </location>
</feature>
<dbReference type="Proteomes" id="UP000325811">
    <property type="component" value="Chromosome I"/>
</dbReference>
<accession>A0A5Q4ZAC2</accession>
<evidence type="ECO:0000313" key="2">
    <source>
        <dbReference type="EMBL" id="VVD26945.1"/>
    </source>
</evidence>